<evidence type="ECO:0000313" key="3">
    <source>
        <dbReference type="EMBL" id="SMF79412.1"/>
    </source>
</evidence>
<gene>
    <name evidence="3" type="ORF">SAMN06296036_13368</name>
</gene>
<dbReference type="Proteomes" id="UP000192907">
    <property type="component" value="Unassembled WGS sequence"/>
</dbReference>
<dbReference type="AlphaFoldDB" id="A0A1Y6CNB9"/>
<dbReference type="RefSeq" id="WP_132325433.1">
    <property type="nucleotide sequence ID" value="NZ_FWZT01000033.1"/>
</dbReference>
<keyword evidence="2" id="KW-0732">Signal</keyword>
<reference evidence="4" key="1">
    <citation type="submission" date="2017-04" db="EMBL/GenBank/DDBJ databases">
        <authorList>
            <person name="Varghese N."/>
            <person name="Submissions S."/>
        </authorList>
    </citation>
    <scope>NUCLEOTIDE SEQUENCE [LARGE SCALE GENOMIC DNA]</scope>
    <source>
        <strain evidence="4">RKEM611</strain>
    </source>
</reference>
<proteinExistence type="predicted"/>
<dbReference type="STRING" id="1513793.SAMN06296036_13368"/>
<feature type="chain" id="PRO_5012260927" evidence="2">
    <location>
        <begin position="25"/>
        <end position="154"/>
    </location>
</feature>
<protein>
    <submittedName>
        <fullName evidence="3">Uncharacterized protein</fullName>
    </submittedName>
</protein>
<dbReference type="Gene3D" id="2.30.30.830">
    <property type="match status" value="1"/>
</dbReference>
<keyword evidence="4" id="KW-1185">Reference proteome</keyword>
<accession>A0A1Y6CNB9</accession>
<organism evidence="3 4">
    <name type="scientific">Pseudobacteriovorax antillogorgiicola</name>
    <dbReference type="NCBI Taxonomy" id="1513793"/>
    <lineage>
        <taxon>Bacteria</taxon>
        <taxon>Pseudomonadati</taxon>
        <taxon>Bdellovibrionota</taxon>
        <taxon>Oligoflexia</taxon>
        <taxon>Oligoflexales</taxon>
        <taxon>Pseudobacteriovoracaceae</taxon>
        <taxon>Pseudobacteriovorax</taxon>
    </lineage>
</organism>
<dbReference type="EMBL" id="FWZT01000033">
    <property type="protein sequence ID" value="SMF79412.1"/>
    <property type="molecule type" value="Genomic_DNA"/>
</dbReference>
<feature type="signal peptide" evidence="2">
    <location>
        <begin position="1"/>
        <end position="24"/>
    </location>
</feature>
<sequence>MRILSKVIVPLSLSLMVCELSAIASPRHLALMGVISSPQGQSIAVIKNTENGQSLFVKEGDWLPGLPGVKLDQILRHQVYLLINGARQPLEHLGSLRSNERLDSSSPDLKGLPEYEETPDTMVIQSTPWTEAEIEGVEWNPPHMTIPDLIHPQR</sequence>
<feature type="region of interest" description="Disordered" evidence="1">
    <location>
        <begin position="94"/>
        <end position="114"/>
    </location>
</feature>
<evidence type="ECO:0000256" key="2">
    <source>
        <dbReference type="SAM" id="SignalP"/>
    </source>
</evidence>
<name>A0A1Y6CNB9_9BACT</name>
<evidence type="ECO:0000256" key="1">
    <source>
        <dbReference type="SAM" id="MobiDB-lite"/>
    </source>
</evidence>
<evidence type="ECO:0000313" key="4">
    <source>
        <dbReference type="Proteomes" id="UP000192907"/>
    </source>
</evidence>